<gene>
    <name evidence="2" type="ordered locus">Deipe_3975</name>
</gene>
<evidence type="ECO:0008006" key="4">
    <source>
        <dbReference type="Google" id="ProtNLM"/>
    </source>
</evidence>
<dbReference type="RefSeq" id="WP_015231279.1">
    <property type="nucleotide sequence ID" value="NC_019789.1"/>
</dbReference>
<geneLocation type="plasmid" evidence="2 3">
    <name>pDEIPE01</name>
</geneLocation>
<feature type="transmembrane region" description="Helical" evidence="1">
    <location>
        <begin position="12"/>
        <end position="29"/>
    </location>
</feature>
<dbReference type="KEGG" id="dpd:Deipe_3975"/>
<dbReference type="Proteomes" id="UP000010467">
    <property type="component" value="Plasmid pDEIPE01"/>
</dbReference>
<name>L0A865_DEIPD</name>
<evidence type="ECO:0000256" key="1">
    <source>
        <dbReference type="SAM" id="Phobius"/>
    </source>
</evidence>
<evidence type="ECO:0000313" key="2">
    <source>
        <dbReference type="EMBL" id="AFZ69377.1"/>
    </source>
</evidence>
<feature type="transmembrane region" description="Helical" evidence="1">
    <location>
        <begin position="49"/>
        <end position="66"/>
    </location>
</feature>
<feature type="transmembrane region" description="Helical" evidence="1">
    <location>
        <begin position="102"/>
        <end position="122"/>
    </location>
</feature>
<protein>
    <recommendedName>
        <fullName evidence="4">Integral membrane protein</fullName>
    </recommendedName>
</protein>
<feature type="transmembrane region" description="Helical" evidence="1">
    <location>
        <begin position="73"/>
        <end position="96"/>
    </location>
</feature>
<keyword evidence="1" id="KW-0812">Transmembrane</keyword>
<dbReference type="PATRIC" id="fig|937777.3.peg.3992"/>
<reference evidence="3" key="1">
    <citation type="submission" date="2012-03" db="EMBL/GenBank/DDBJ databases">
        <title>Complete sequence of plasmid 1 of Deinococcus peraridilitoris DSM 19664.</title>
        <authorList>
            <person name="Lucas S."/>
            <person name="Copeland A."/>
            <person name="Lapidus A."/>
            <person name="Glavina del Rio T."/>
            <person name="Dalin E."/>
            <person name="Tice H."/>
            <person name="Bruce D."/>
            <person name="Goodwin L."/>
            <person name="Pitluck S."/>
            <person name="Peters L."/>
            <person name="Mikhailova N."/>
            <person name="Lu M."/>
            <person name="Kyrpides N."/>
            <person name="Mavromatis K."/>
            <person name="Ivanova N."/>
            <person name="Brettin T."/>
            <person name="Detter J.C."/>
            <person name="Han C."/>
            <person name="Larimer F."/>
            <person name="Land M."/>
            <person name="Hauser L."/>
            <person name="Markowitz V."/>
            <person name="Cheng J.-F."/>
            <person name="Hugenholtz P."/>
            <person name="Woyke T."/>
            <person name="Wu D."/>
            <person name="Pukall R."/>
            <person name="Steenblock K."/>
            <person name="Brambilla E."/>
            <person name="Klenk H.-P."/>
            <person name="Eisen J.A."/>
        </authorList>
    </citation>
    <scope>NUCLEOTIDE SEQUENCE [LARGE SCALE GENOMIC DNA]</scope>
    <source>
        <strain evidence="3">DSM 19664 / LMG 22246 / CIP 109416 / KR-200</strain>
        <plasmid evidence="3">Plasmid pDEIPE01</plasmid>
    </source>
</reference>
<sequence>MRWSEALLLRRVLAVDAVASGVMGVALLVGAEVLPGLLGVPESLPTPTGWFLLGYAAALGVMVAWRRPVPLPVWAVVMLNLTWVVLSVAVTFLWPLTSWGAALVWLQAVLVVGFAWLEFLGLKPQARTAQLT</sequence>
<keyword evidence="2" id="KW-0614">Plasmid</keyword>
<accession>L0A865</accession>
<keyword evidence="1" id="KW-1133">Transmembrane helix</keyword>
<dbReference type="HOGENOM" id="CLU_134369_1_1_0"/>
<keyword evidence="1" id="KW-0472">Membrane</keyword>
<dbReference type="AlphaFoldDB" id="L0A865"/>
<keyword evidence="3" id="KW-1185">Reference proteome</keyword>
<dbReference type="EMBL" id="CP003383">
    <property type="protein sequence ID" value="AFZ69377.1"/>
    <property type="molecule type" value="Genomic_DNA"/>
</dbReference>
<evidence type="ECO:0000313" key="3">
    <source>
        <dbReference type="Proteomes" id="UP000010467"/>
    </source>
</evidence>
<organism evidence="2 3">
    <name type="scientific">Deinococcus peraridilitoris (strain DSM 19664 / LMG 22246 / CIP 109416 / KR-200)</name>
    <dbReference type="NCBI Taxonomy" id="937777"/>
    <lineage>
        <taxon>Bacteria</taxon>
        <taxon>Thermotogati</taxon>
        <taxon>Deinococcota</taxon>
        <taxon>Deinococci</taxon>
        <taxon>Deinococcales</taxon>
        <taxon>Deinococcaceae</taxon>
        <taxon>Deinococcus</taxon>
    </lineage>
</organism>
<proteinExistence type="predicted"/>